<evidence type="ECO:0000313" key="1">
    <source>
        <dbReference type="EMBL" id="GFT79951.1"/>
    </source>
</evidence>
<sequence>MFLTAFVALKQRFLARLTASYPFFYVSFYIWPYIYISFDVVAILGGEMLRSCSKISLRNESGTKGRGKSFETSHCRAESELLNVWVQVEARNLCPSET</sequence>
<gene>
    <name evidence="1" type="ORF">NPIL_608141</name>
</gene>
<dbReference type="Proteomes" id="UP000887013">
    <property type="component" value="Unassembled WGS sequence"/>
</dbReference>
<comment type="caution">
    <text evidence="1">The sequence shown here is derived from an EMBL/GenBank/DDBJ whole genome shotgun (WGS) entry which is preliminary data.</text>
</comment>
<protein>
    <submittedName>
        <fullName evidence="1">Uncharacterized protein</fullName>
    </submittedName>
</protein>
<dbReference type="EMBL" id="BMAW01022860">
    <property type="protein sequence ID" value="GFT79951.1"/>
    <property type="molecule type" value="Genomic_DNA"/>
</dbReference>
<dbReference type="AlphaFoldDB" id="A0A8X6PN34"/>
<proteinExistence type="predicted"/>
<reference evidence="1" key="1">
    <citation type="submission" date="2020-08" db="EMBL/GenBank/DDBJ databases">
        <title>Multicomponent nature underlies the extraordinary mechanical properties of spider dragline silk.</title>
        <authorList>
            <person name="Kono N."/>
            <person name="Nakamura H."/>
            <person name="Mori M."/>
            <person name="Yoshida Y."/>
            <person name="Ohtoshi R."/>
            <person name="Malay A.D."/>
            <person name="Moran D.A.P."/>
            <person name="Tomita M."/>
            <person name="Numata K."/>
            <person name="Arakawa K."/>
        </authorList>
    </citation>
    <scope>NUCLEOTIDE SEQUENCE</scope>
</reference>
<keyword evidence="2" id="KW-1185">Reference proteome</keyword>
<organism evidence="1 2">
    <name type="scientific">Nephila pilipes</name>
    <name type="common">Giant wood spider</name>
    <name type="synonym">Nephila maculata</name>
    <dbReference type="NCBI Taxonomy" id="299642"/>
    <lineage>
        <taxon>Eukaryota</taxon>
        <taxon>Metazoa</taxon>
        <taxon>Ecdysozoa</taxon>
        <taxon>Arthropoda</taxon>
        <taxon>Chelicerata</taxon>
        <taxon>Arachnida</taxon>
        <taxon>Araneae</taxon>
        <taxon>Araneomorphae</taxon>
        <taxon>Entelegynae</taxon>
        <taxon>Araneoidea</taxon>
        <taxon>Nephilidae</taxon>
        <taxon>Nephila</taxon>
    </lineage>
</organism>
<name>A0A8X6PN34_NEPPI</name>
<evidence type="ECO:0000313" key="2">
    <source>
        <dbReference type="Proteomes" id="UP000887013"/>
    </source>
</evidence>
<accession>A0A8X6PN34</accession>